<reference evidence="2 3" key="1">
    <citation type="submission" date="2020-07" db="EMBL/GenBank/DDBJ databases">
        <title>Sequencing the genomes of 1000 actinobacteria strains.</title>
        <authorList>
            <person name="Klenk H.-P."/>
        </authorList>
    </citation>
    <scope>NUCLEOTIDE SEQUENCE [LARGE SCALE GENOMIC DNA]</scope>
    <source>
        <strain evidence="2 3">LI1</strain>
    </source>
</reference>
<evidence type="ECO:0000313" key="2">
    <source>
        <dbReference type="EMBL" id="NYJ19720.1"/>
    </source>
</evidence>
<comment type="caution">
    <text evidence="2">The sequence shown here is derived from an EMBL/GenBank/DDBJ whole genome shotgun (WGS) entry which is preliminary data.</text>
</comment>
<accession>A0A7Z0EEG7</accession>
<dbReference type="GO" id="GO:0004340">
    <property type="term" value="F:glucokinase activity"/>
    <property type="evidence" value="ECO:0007669"/>
    <property type="project" value="UniProtKB-EC"/>
</dbReference>
<dbReference type="EMBL" id="JACCFM010000001">
    <property type="protein sequence ID" value="NYJ19720.1"/>
    <property type="molecule type" value="Genomic_DNA"/>
</dbReference>
<name>A0A7Z0EEG7_9MICO</name>
<comment type="similarity">
    <text evidence="1">Belongs to the ROK (NagC/XylR) family.</text>
</comment>
<dbReference type="Gene3D" id="3.30.420.40">
    <property type="match status" value="2"/>
</dbReference>
<dbReference type="Pfam" id="PF00480">
    <property type="entry name" value="ROK"/>
    <property type="match status" value="1"/>
</dbReference>
<dbReference type="AlphaFoldDB" id="A0A7Z0EEG7"/>
<dbReference type="Proteomes" id="UP000537260">
    <property type="component" value="Unassembled WGS sequence"/>
</dbReference>
<evidence type="ECO:0000256" key="1">
    <source>
        <dbReference type="ARBA" id="ARBA00006479"/>
    </source>
</evidence>
<evidence type="ECO:0000313" key="3">
    <source>
        <dbReference type="Proteomes" id="UP000537260"/>
    </source>
</evidence>
<keyword evidence="2" id="KW-0808">Transferase</keyword>
<dbReference type="RefSeq" id="WP_179578438.1">
    <property type="nucleotide sequence ID" value="NZ_JACCFM010000001.1"/>
</dbReference>
<dbReference type="EC" id="2.7.1.2" evidence="2"/>
<dbReference type="InterPro" id="IPR000600">
    <property type="entry name" value="ROK"/>
</dbReference>
<sequence length="302" mass="29729">MTGLNLGIDIGGTKIAAATIDEWGEVVGAVLRAATPAEAGPDSILATVVEMVQALQRRGEPVSSIGIGSAGTIGSDGTVTHATDILPAWTGTRISDCIAASTGLPVTTLNDVHAAGYGEARAGAACGVQSALVVAVGTGVSGALISCGTLVLGRTGSAGSIGHIPLGRGDRLCSCGAAGHVEAYASGPAMERAHRNGGGHSVGLREIAAAARSGDAHAITTIRDGANALGHALATGSALIDPDIIILCGGVVDIGDLYLDSVRASFRAYAMMGLAETAIVPARLGTTATMVGAALYARSLGV</sequence>
<gene>
    <name evidence="2" type="ORF">HNR05_001511</name>
</gene>
<keyword evidence="2" id="KW-0418">Kinase</keyword>
<organism evidence="2 3">
    <name type="scientific">Glaciibacter psychrotolerans</name>
    <dbReference type="NCBI Taxonomy" id="670054"/>
    <lineage>
        <taxon>Bacteria</taxon>
        <taxon>Bacillati</taxon>
        <taxon>Actinomycetota</taxon>
        <taxon>Actinomycetes</taxon>
        <taxon>Micrococcales</taxon>
        <taxon>Microbacteriaceae</taxon>
        <taxon>Glaciibacter</taxon>
    </lineage>
</organism>
<dbReference type="InterPro" id="IPR043129">
    <property type="entry name" value="ATPase_NBD"/>
</dbReference>
<dbReference type="PANTHER" id="PTHR18964:SF169">
    <property type="entry name" value="N-ACETYLMANNOSAMINE KINASE"/>
    <property type="match status" value="1"/>
</dbReference>
<protein>
    <submittedName>
        <fullName evidence="2">Glucokinase</fullName>
        <ecNumber evidence="2">2.7.1.2</ecNumber>
    </submittedName>
</protein>
<keyword evidence="3" id="KW-1185">Reference proteome</keyword>
<dbReference type="PANTHER" id="PTHR18964">
    <property type="entry name" value="ROK (REPRESSOR, ORF, KINASE) FAMILY"/>
    <property type="match status" value="1"/>
</dbReference>
<proteinExistence type="inferred from homology"/>
<dbReference type="SUPFAM" id="SSF53067">
    <property type="entry name" value="Actin-like ATPase domain"/>
    <property type="match status" value="1"/>
</dbReference>